<sequence>MIYDFVVIGGGSAGVHTAHFLLEGGAKVALVEQSEIGAGGSGAAGAFISPRIGKGSDLQRITNEAFKFAVDFYKNAPFFYQTGLLRLPKDNQDFTGLEKFLDIPFSCKEGRFFFPEAGILKAKKHLQSLAHKIPLYKKYASIEQRSDYFDVGDVRAKKVVVATGSYDELIDEPYIRIGKLGGVRFDVKTALSLPYCMHKRVSISVNIDGIVSIGATHNREGATPQPPSMLFEEARKMVGAFSYEIAQMYCGVRSSVSDHFPIIGELIDTKSTPRITNFKKLDLDSLPRKNIYIINGLGGRGFVFGPYVAKILAEHLLKNAPIPKELSLDRYFIRYLKKGRV</sequence>
<dbReference type="AlphaFoldDB" id="A0A1W1WTE0"/>
<dbReference type="Gene3D" id="3.50.50.60">
    <property type="entry name" value="FAD/NAD(P)-binding domain"/>
    <property type="match status" value="1"/>
</dbReference>
<dbReference type="SUPFAM" id="SSF51905">
    <property type="entry name" value="FAD/NAD(P)-binding domain"/>
    <property type="match status" value="1"/>
</dbReference>
<dbReference type="PANTHER" id="PTHR13847:SF289">
    <property type="entry name" value="GLYCINE OXIDASE"/>
    <property type="match status" value="1"/>
</dbReference>
<evidence type="ECO:0000313" key="3">
    <source>
        <dbReference type="EMBL" id="SMC09472.1"/>
    </source>
</evidence>
<dbReference type="GO" id="GO:0016491">
    <property type="term" value="F:oxidoreductase activity"/>
    <property type="evidence" value="ECO:0007669"/>
    <property type="project" value="UniProtKB-KW"/>
</dbReference>
<dbReference type="PANTHER" id="PTHR13847">
    <property type="entry name" value="SARCOSINE DEHYDROGENASE-RELATED"/>
    <property type="match status" value="1"/>
</dbReference>
<evidence type="ECO:0000259" key="2">
    <source>
        <dbReference type="Pfam" id="PF01266"/>
    </source>
</evidence>
<keyword evidence="1" id="KW-0560">Oxidoreductase</keyword>
<dbReference type="Pfam" id="PF01266">
    <property type="entry name" value="DAO"/>
    <property type="match status" value="1"/>
</dbReference>
<reference evidence="4" key="1">
    <citation type="submission" date="2017-04" db="EMBL/GenBank/DDBJ databases">
        <authorList>
            <person name="Varghese N."/>
            <person name="Submissions S."/>
        </authorList>
    </citation>
    <scope>NUCLEOTIDE SEQUENCE [LARGE SCALE GENOMIC DNA]</scope>
    <source>
        <strain evidence="4">DSM 16512</strain>
    </source>
</reference>
<dbReference type="EMBL" id="FWWZ01000001">
    <property type="protein sequence ID" value="SMC09472.1"/>
    <property type="molecule type" value="Genomic_DNA"/>
</dbReference>
<dbReference type="STRING" id="1069081.SAMN05660197_1280"/>
<organism evidence="3 4">
    <name type="scientific">Nitratiruptor tergarcus DSM 16512</name>
    <dbReference type="NCBI Taxonomy" id="1069081"/>
    <lineage>
        <taxon>Bacteria</taxon>
        <taxon>Pseudomonadati</taxon>
        <taxon>Campylobacterota</taxon>
        <taxon>Epsilonproteobacteria</taxon>
        <taxon>Nautiliales</taxon>
        <taxon>Nitratiruptoraceae</taxon>
        <taxon>Nitratiruptor</taxon>
    </lineage>
</organism>
<dbReference type="OrthoDB" id="5410311at2"/>
<dbReference type="GO" id="GO:0005737">
    <property type="term" value="C:cytoplasm"/>
    <property type="evidence" value="ECO:0007669"/>
    <property type="project" value="TreeGrafter"/>
</dbReference>
<name>A0A1W1WTE0_9BACT</name>
<dbReference type="Gene3D" id="3.30.9.10">
    <property type="entry name" value="D-Amino Acid Oxidase, subunit A, domain 2"/>
    <property type="match status" value="1"/>
</dbReference>
<keyword evidence="4" id="KW-1185">Reference proteome</keyword>
<dbReference type="Proteomes" id="UP000192602">
    <property type="component" value="Unassembled WGS sequence"/>
</dbReference>
<evidence type="ECO:0000256" key="1">
    <source>
        <dbReference type="ARBA" id="ARBA00023002"/>
    </source>
</evidence>
<evidence type="ECO:0000313" key="4">
    <source>
        <dbReference type="Proteomes" id="UP000192602"/>
    </source>
</evidence>
<accession>A0A1W1WTE0</accession>
<protein>
    <submittedName>
        <fullName evidence="3">tRNA 5-methylaminomethyl-2-thiouridine biosynthesis bifunctional protein</fullName>
    </submittedName>
</protein>
<gene>
    <name evidence="3" type="ORF">SAMN05660197_1280</name>
</gene>
<proteinExistence type="predicted"/>
<feature type="domain" description="FAD dependent oxidoreductase" evidence="2">
    <location>
        <begin position="4"/>
        <end position="314"/>
    </location>
</feature>
<dbReference type="InterPro" id="IPR036188">
    <property type="entry name" value="FAD/NAD-bd_sf"/>
</dbReference>
<dbReference type="RefSeq" id="WP_084275697.1">
    <property type="nucleotide sequence ID" value="NZ_AP026671.1"/>
</dbReference>
<dbReference type="InterPro" id="IPR006076">
    <property type="entry name" value="FAD-dep_OxRdtase"/>
</dbReference>